<dbReference type="AlphaFoldDB" id="Q8YB37"/>
<gene>
    <name evidence="6" type="ordered locus">BMEII1064</name>
</gene>
<evidence type="ECO:0000259" key="5">
    <source>
        <dbReference type="PROSITE" id="PS51387"/>
    </source>
</evidence>
<dbReference type="PANTHER" id="PTHR42934:SF1">
    <property type="entry name" value="GLYCOLATE OXIDASE SUBUNIT GLCD"/>
    <property type="match status" value="1"/>
</dbReference>
<dbReference type="InterPro" id="IPR016171">
    <property type="entry name" value="Vanillyl_alc_oxidase_C-sub2"/>
</dbReference>
<dbReference type="Pfam" id="PF01565">
    <property type="entry name" value="FAD_binding_4"/>
    <property type="match status" value="1"/>
</dbReference>
<organism evidence="6 7">
    <name type="scientific">Brucella melitensis biotype 1 (strain ATCC 23456 / CCUG 17765 / NCTC 10094 / 16M)</name>
    <dbReference type="NCBI Taxonomy" id="224914"/>
    <lineage>
        <taxon>Bacteria</taxon>
        <taxon>Pseudomonadati</taxon>
        <taxon>Pseudomonadota</taxon>
        <taxon>Alphaproteobacteria</taxon>
        <taxon>Hyphomicrobiales</taxon>
        <taxon>Brucellaceae</taxon>
        <taxon>Brucella/Ochrobactrum group</taxon>
        <taxon>Brucella</taxon>
    </lineage>
</organism>
<dbReference type="Gene3D" id="1.10.45.10">
    <property type="entry name" value="Vanillyl-alcohol Oxidase, Chain A, domain 4"/>
    <property type="match status" value="1"/>
</dbReference>
<dbReference type="InterPro" id="IPR016164">
    <property type="entry name" value="FAD-linked_Oxase-like_C"/>
</dbReference>
<dbReference type="Pfam" id="PF02913">
    <property type="entry name" value="FAD-oxidase_C"/>
    <property type="match status" value="1"/>
</dbReference>
<dbReference type="InterPro" id="IPR016166">
    <property type="entry name" value="FAD-bd_PCMH"/>
</dbReference>
<keyword evidence="7" id="KW-1185">Reference proteome</keyword>
<dbReference type="SUPFAM" id="SSF55103">
    <property type="entry name" value="FAD-linked oxidases, C-terminal domain"/>
    <property type="match status" value="1"/>
</dbReference>
<dbReference type="InterPro" id="IPR006094">
    <property type="entry name" value="Oxid_FAD_bind_N"/>
</dbReference>
<dbReference type="PIR" id="AG3642">
    <property type="entry name" value="AG3642"/>
</dbReference>
<evidence type="ECO:0000313" key="6">
    <source>
        <dbReference type="EMBL" id="AAL54306.1"/>
    </source>
</evidence>
<comment type="cofactor">
    <cofactor evidence="1">
        <name>FAD</name>
        <dbReference type="ChEBI" id="CHEBI:57692"/>
    </cofactor>
</comment>
<dbReference type="InterPro" id="IPR051914">
    <property type="entry name" value="FAD-linked_OxidoTrans_Type4"/>
</dbReference>
<sequence length="541" mass="58469">MFRRNCVKTGIQGGYGLRACPEKQSAQGLGRALRQKAPAVEEEMSGLIMPEPDAGVLQRREQIVADLRVIVPGEGVVDTVNAMRVFETDGLTAHRQLPLVVVLPETVEQVAQVLRYCHDNAIRVVPRGAGTSLSGGSMPLEDAVLLVMSRFNRILEIDYPNRVAVVQPGVTNLGITKAVEHEGFYYAPDPSSQIACSIGGNVAENAGGVHCLKYGLTANNVLGIEMVLITGEVMRLGGKHLDSEAYDLLGLMTGSEGLLGVVTEITVRILQKPETARAIMVGFPSSEQAGQCVADIIGAGIIPGGMEMMDRPAIKAAEDFVRVGYPLDVEALLIVELDGPPVEVDYLLGRVEKIALQNGSTTCTLSQSEEQRLAFWAGRKAAFPAVGRISPDYLCMDGTIPRKELPRVLSGMRALSEKYGLRVANVFHAGDGNLHPLILYDANNPGELEAAEDFGADILRLCVKVGGVLTGEHGVGIEKRDLMPEMFNETDLDQQMRVKCAFDAKHLLNPGKVFPQLRRCAELGRMHVSRGALAFPDLPRF</sequence>
<keyword evidence="2" id="KW-0285">Flavoprotein</keyword>
<dbReference type="InterPro" id="IPR004113">
    <property type="entry name" value="FAD-bd_oxidored_4_C"/>
</dbReference>
<dbReference type="EMBL" id="AE008918">
    <property type="protein sequence ID" value="AAL54306.1"/>
    <property type="molecule type" value="Genomic_DNA"/>
</dbReference>
<dbReference type="KEGG" id="bme:BMEII1064"/>
<dbReference type="EC" id="1.1.3.15" evidence="6"/>
<dbReference type="eggNOG" id="COG0277">
    <property type="taxonomic scope" value="Bacteria"/>
</dbReference>
<protein>
    <submittedName>
        <fullName evidence="6">(S)-2-hydroxy-acid oxidase chain d</fullName>
        <ecNumber evidence="6">1.1.3.15</ecNumber>
    </submittedName>
</protein>
<dbReference type="InterPro" id="IPR016169">
    <property type="entry name" value="FAD-bd_PCMH_sub2"/>
</dbReference>
<keyword evidence="3" id="KW-0274">FAD</keyword>
<evidence type="ECO:0000256" key="4">
    <source>
        <dbReference type="ARBA" id="ARBA00023002"/>
    </source>
</evidence>
<dbReference type="SUPFAM" id="SSF56176">
    <property type="entry name" value="FAD-binding/transporter-associated domain-like"/>
    <property type="match status" value="1"/>
</dbReference>
<dbReference type="Gene3D" id="3.30.70.2740">
    <property type="match status" value="1"/>
</dbReference>
<evidence type="ECO:0000256" key="1">
    <source>
        <dbReference type="ARBA" id="ARBA00001974"/>
    </source>
</evidence>
<evidence type="ECO:0000313" key="7">
    <source>
        <dbReference type="Proteomes" id="UP000000419"/>
    </source>
</evidence>
<dbReference type="Proteomes" id="UP000000419">
    <property type="component" value="Chromosome II"/>
</dbReference>
<dbReference type="GO" id="GO:0071949">
    <property type="term" value="F:FAD binding"/>
    <property type="evidence" value="ECO:0007669"/>
    <property type="project" value="InterPro"/>
</dbReference>
<dbReference type="Gene3D" id="3.30.465.10">
    <property type="match status" value="1"/>
</dbReference>
<dbReference type="PROSITE" id="PS51387">
    <property type="entry name" value="FAD_PCMH"/>
    <property type="match status" value="1"/>
</dbReference>
<dbReference type="GO" id="GO:0003973">
    <property type="term" value="F:(S)-2-hydroxy-acid oxidase activity"/>
    <property type="evidence" value="ECO:0007669"/>
    <property type="project" value="UniProtKB-EC"/>
</dbReference>
<feature type="domain" description="FAD-binding PCMH-type" evidence="5">
    <location>
        <begin position="94"/>
        <end position="272"/>
    </location>
</feature>
<keyword evidence="4 6" id="KW-0560">Oxidoreductase</keyword>
<evidence type="ECO:0000256" key="3">
    <source>
        <dbReference type="ARBA" id="ARBA00022827"/>
    </source>
</evidence>
<reference evidence="6 7" key="1">
    <citation type="journal article" date="2002" name="Proc. Natl. Acad. Sci. U.S.A.">
        <title>The genome sequence of the facultative intracellular pathogen Brucella melitensis.</title>
        <authorList>
            <person name="DelVecchio V.G."/>
            <person name="Kapatral V."/>
            <person name="Redkar R.J."/>
            <person name="Patra G."/>
            <person name="Mujer C."/>
            <person name="Los T."/>
            <person name="Ivanova N."/>
            <person name="Anderson I."/>
            <person name="Bhattacharyya A."/>
            <person name="Lykidis A."/>
            <person name="Reznik G."/>
            <person name="Jablonski L."/>
            <person name="Larsen N."/>
            <person name="D'Souza M."/>
            <person name="Bernal A."/>
            <person name="Mazur M."/>
            <person name="Goltsman E."/>
            <person name="Selkov E."/>
            <person name="Elzer P.H."/>
            <person name="Hagius S."/>
            <person name="O'Callaghan D."/>
            <person name="Letesson J.J."/>
            <person name="Haselkorn R."/>
            <person name="Kyrpides N."/>
            <person name="Overbeek R."/>
        </authorList>
    </citation>
    <scope>NUCLEOTIDE SEQUENCE [LARGE SCALE GENOMIC DNA]</scope>
    <source>
        <strain evidence="7">ATCC 23456 / CCUG 17765 / NCTC 10094 / 16M</strain>
    </source>
</reference>
<accession>Q8YB37</accession>
<dbReference type="InterPro" id="IPR036318">
    <property type="entry name" value="FAD-bd_PCMH-like_sf"/>
</dbReference>
<name>Q8YB37_BRUME</name>
<proteinExistence type="predicted"/>
<evidence type="ECO:0000256" key="2">
    <source>
        <dbReference type="ARBA" id="ARBA00022630"/>
    </source>
</evidence>
<dbReference type="PANTHER" id="PTHR42934">
    <property type="entry name" value="GLYCOLATE OXIDASE SUBUNIT GLCD"/>
    <property type="match status" value="1"/>
</dbReference>